<dbReference type="Proteomes" id="UP000612893">
    <property type="component" value="Unassembled WGS sequence"/>
</dbReference>
<dbReference type="AlphaFoldDB" id="A0A934K6B1"/>
<keyword evidence="2" id="KW-1185">Reference proteome</keyword>
<dbReference type="EMBL" id="JAEKNR010000005">
    <property type="protein sequence ID" value="MBJ7596535.1"/>
    <property type="molecule type" value="Genomic_DNA"/>
</dbReference>
<evidence type="ECO:0000313" key="2">
    <source>
        <dbReference type="Proteomes" id="UP000612893"/>
    </source>
</evidence>
<name>A0A934K6B1_9BACT</name>
<sequence length="319" mass="35037">MAALAAASTTSVPESAMRGLKGGRVGSDVVGWAATQVESLSHLDDIVGGSRCLSLTHGDLNIVLTLLKRARYNSSTERGLQRAVAELGRLAGWLASDAGFHKLAEQYWHQGLVAARAICDHGYAAYLLANLGLQASFTGAPLTAVHLLEAARGEVGEPTNLALLAILDAWQVTPYALLGERQEASHRLNRADDLYDRRRPENDPAWLYWMFRPSHNPESGRAFLTMAEPRTAERLLTEGLDQVPAEFPRDQQLYLIGIAEARQAQPKRLDEAVHAATQALGTSPDLDSPRARERLVEFAKQLPRELATRDFLDRIRAFT</sequence>
<evidence type="ECO:0000313" key="1">
    <source>
        <dbReference type="EMBL" id="MBJ7596535.1"/>
    </source>
</evidence>
<evidence type="ECO:0008006" key="3">
    <source>
        <dbReference type="Google" id="ProtNLM"/>
    </source>
</evidence>
<comment type="caution">
    <text evidence="1">The sequence shown here is derived from an EMBL/GenBank/DDBJ whole genome shotgun (WGS) entry which is preliminary data.</text>
</comment>
<reference evidence="1" key="1">
    <citation type="submission" date="2020-10" db="EMBL/GenBank/DDBJ databases">
        <title>Ca. Dormibacterota MAGs.</title>
        <authorList>
            <person name="Montgomery K."/>
        </authorList>
    </citation>
    <scope>NUCLEOTIDE SEQUENCE [LARGE SCALE GENOMIC DNA]</scope>
    <source>
        <strain evidence="1">SC8812_S17_10</strain>
    </source>
</reference>
<gene>
    <name evidence="1" type="ORF">JF922_00380</name>
</gene>
<proteinExistence type="predicted"/>
<protein>
    <recommendedName>
        <fullName evidence="3">Transcriptional regulator</fullName>
    </recommendedName>
</protein>
<organism evidence="1 2">
    <name type="scientific">Candidatus Nephthysia bennettiae</name>
    <dbReference type="NCBI Taxonomy" id="3127016"/>
    <lineage>
        <taxon>Bacteria</taxon>
        <taxon>Bacillati</taxon>
        <taxon>Candidatus Dormiibacterota</taxon>
        <taxon>Candidatus Dormibacteria</taxon>
        <taxon>Candidatus Dormibacterales</taxon>
        <taxon>Candidatus Dormibacteraceae</taxon>
        <taxon>Candidatus Nephthysia</taxon>
    </lineage>
</organism>
<accession>A0A934K6B1</accession>